<proteinExistence type="predicted"/>
<sequence>MAPKVQPPAAVVAFGNTAYALKIRPYWLGQILRGEKRLEIRGCRCAHPEKITLMETGTLLLRARATIAECRLMTDTEMVENHEAVSALDYKEYWAWTLTEVKILDPPIPVPSIVARGSVTWMLRARWEAWDKGLLRKPATIPDFFTAGAASTTGPSASSRSRSRSPPSGQDSEAKP</sequence>
<dbReference type="InterPro" id="IPR015947">
    <property type="entry name" value="PUA-like_sf"/>
</dbReference>
<comment type="caution">
    <text evidence="2">The sequence shown here is derived from an EMBL/GenBank/DDBJ whole genome shotgun (WGS) entry which is preliminary data.</text>
</comment>
<dbReference type="OrthoDB" id="407467at2759"/>
<reference evidence="2" key="1">
    <citation type="submission" date="2021-02" db="EMBL/GenBank/DDBJ databases">
        <authorList>
            <person name="Dougan E. K."/>
            <person name="Rhodes N."/>
            <person name="Thang M."/>
            <person name="Chan C."/>
        </authorList>
    </citation>
    <scope>NUCLEOTIDE SEQUENCE</scope>
</reference>
<evidence type="ECO:0000313" key="2">
    <source>
        <dbReference type="EMBL" id="CAE7518359.1"/>
    </source>
</evidence>
<dbReference type="Proteomes" id="UP000649617">
    <property type="component" value="Unassembled WGS sequence"/>
</dbReference>
<evidence type="ECO:0000256" key="1">
    <source>
        <dbReference type="SAM" id="MobiDB-lite"/>
    </source>
</evidence>
<gene>
    <name evidence="2" type="ORF">SPIL2461_LOCUS13548</name>
</gene>
<keyword evidence="3" id="KW-1185">Reference proteome</keyword>
<name>A0A812T7L2_SYMPI</name>
<dbReference type="SUPFAM" id="SSF88697">
    <property type="entry name" value="PUA domain-like"/>
    <property type="match status" value="1"/>
</dbReference>
<protein>
    <recommendedName>
        <fullName evidence="4">ASCH domain-containing protein</fullName>
    </recommendedName>
</protein>
<evidence type="ECO:0008006" key="4">
    <source>
        <dbReference type="Google" id="ProtNLM"/>
    </source>
</evidence>
<dbReference type="AlphaFoldDB" id="A0A812T7L2"/>
<dbReference type="Gene3D" id="2.30.130.30">
    <property type="entry name" value="Hypothetical protein"/>
    <property type="match status" value="1"/>
</dbReference>
<dbReference type="EMBL" id="CAJNIZ010029732">
    <property type="protein sequence ID" value="CAE7518359.1"/>
    <property type="molecule type" value="Genomic_DNA"/>
</dbReference>
<feature type="compositionally biased region" description="Low complexity" evidence="1">
    <location>
        <begin position="146"/>
        <end position="169"/>
    </location>
</feature>
<feature type="region of interest" description="Disordered" evidence="1">
    <location>
        <begin position="146"/>
        <end position="176"/>
    </location>
</feature>
<accession>A0A812T7L2</accession>
<evidence type="ECO:0000313" key="3">
    <source>
        <dbReference type="Proteomes" id="UP000649617"/>
    </source>
</evidence>
<organism evidence="2 3">
    <name type="scientific">Symbiodinium pilosum</name>
    <name type="common">Dinoflagellate</name>
    <dbReference type="NCBI Taxonomy" id="2952"/>
    <lineage>
        <taxon>Eukaryota</taxon>
        <taxon>Sar</taxon>
        <taxon>Alveolata</taxon>
        <taxon>Dinophyceae</taxon>
        <taxon>Suessiales</taxon>
        <taxon>Symbiodiniaceae</taxon>
        <taxon>Symbiodinium</taxon>
    </lineage>
</organism>